<evidence type="ECO:0000256" key="4">
    <source>
        <dbReference type="ARBA" id="ARBA00022970"/>
    </source>
</evidence>
<dbReference type="PANTHER" id="PTHR10981">
    <property type="entry name" value="BATTENIN"/>
    <property type="match status" value="1"/>
</dbReference>
<dbReference type="InterPro" id="IPR003492">
    <property type="entry name" value="Battenin_disease_Cln3"/>
</dbReference>
<dbReference type="EMBL" id="JAFIQS010000009">
    <property type="protein sequence ID" value="KAG5165833.1"/>
    <property type="molecule type" value="Genomic_DNA"/>
</dbReference>
<keyword evidence="2" id="KW-0813">Transport</keyword>
<keyword evidence="4" id="KW-0029">Amino-acid transport</keyword>
<evidence type="ECO:0000256" key="8">
    <source>
        <dbReference type="SAM" id="MobiDB-lite"/>
    </source>
</evidence>
<evidence type="ECO:0000256" key="2">
    <source>
        <dbReference type="ARBA" id="ARBA00022448"/>
    </source>
</evidence>
<keyword evidence="7" id="KW-0926">Vacuole</keyword>
<gene>
    <name evidence="9" type="ORF">JR316_009419</name>
</gene>
<organism evidence="9">
    <name type="scientific">Psilocybe cubensis</name>
    <name type="common">Psychedelic mushroom</name>
    <name type="synonym">Stropharia cubensis</name>
    <dbReference type="NCBI Taxonomy" id="181762"/>
    <lineage>
        <taxon>Eukaryota</taxon>
        <taxon>Fungi</taxon>
        <taxon>Dikarya</taxon>
        <taxon>Basidiomycota</taxon>
        <taxon>Agaricomycotina</taxon>
        <taxon>Agaricomycetes</taxon>
        <taxon>Agaricomycetidae</taxon>
        <taxon>Agaricales</taxon>
        <taxon>Agaricineae</taxon>
        <taxon>Strophariaceae</taxon>
        <taxon>Psilocybe</taxon>
    </lineage>
</organism>
<accession>A0A8H7XS69</accession>
<comment type="caution">
    <text evidence="9">The sequence shown here is derived from an EMBL/GenBank/DDBJ whole genome shotgun (WGS) entry which is preliminary data.</text>
</comment>
<comment type="subcellular location">
    <subcellularLocation>
        <location evidence="1">Endomembrane system</location>
        <topology evidence="1">Multi-pass membrane protein</topology>
    </subcellularLocation>
    <subcellularLocation>
        <location evidence="7">Vacuole membrane</location>
        <topology evidence="7">Multi-pass membrane protein</topology>
    </subcellularLocation>
</comment>
<evidence type="ECO:0000256" key="3">
    <source>
        <dbReference type="ARBA" id="ARBA00022692"/>
    </source>
</evidence>
<dbReference type="PRINTS" id="PR01315">
    <property type="entry name" value="BATTENIN"/>
</dbReference>
<feature type="region of interest" description="Disordered" evidence="8">
    <location>
        <begin position="1"/>
        <end position="37"/>
    </location>
</feature>
<evidence type="ECO:0000256" key="7">
    <source>
        <dbReference type="RuleBase" id="RU361113"/>
    </source>
</evidence>
<keyword evidence="3 7" id="KW-0812">Transmembrane</keyword>
<dbReference type="AlphaFoldDB" id="A0A8H7XS69"/>
<reference evidence="9" key="1">
    <citation type="submission" date="2021-02" db="EMBL/GenBank/DDBJ databases">
        <title>Psilocybe cubensis genome.</title>
        <authorList>
            <person name="Mckernan K.J."/>
            <person name="Crawford S."/>
            <person name="Trippe A."/>
            <person name="Kane L.T."/>
            <person name="Mclaughlin S."/>
        </authorList>
    </citation>
    <scope>NUCLEOTIDE SEQUENCE [LARGE SCALE GENOMIC DNA]</scope>
    <source>
        <strain evidence="9">MGC-MH-2018</strain>
    </source>
</reference>
<keyword evidence="6 7" id="KW-0472">Membrane</keyword>
<dbReference type="GO" id="GO:0051453">
    <property type="term" value="P:regulation of intracellular pH"/>
    <property type="evidence" value="ECO:0007669"/>
    <property type="project" value="TreeGrafter"/>
</dbReference>
<dbReference type="GO" id="GO:0012505">
    <property type="term" value="C:endomembrane system"/>
    <property type="evidence" value="ECO:0007669"/>
    <property type="project" value="UniProtKB-SubCell"/>
</dbReference>
<name>A0A8H7XS69_PSICU</name>
<feature type="transmembrane region" description="Helical" evidence="7">
    <location>
        <begin position="46"/>
        <end position="68"/>
    </location>
</feature>
<comment type="caution">
    <text evidence="7">Lacks conserved residue(s) required for the propagation of feature annotation.</text>
</comment>
<dbReference type="GO" id="GO:0005774">
    <property type="term" value="C:vacuolar membrane"/>
    <property type="evidence" value="ECO:0007669"/>
    <property type="project" value="UniProtKB-SubCell"/>
</dbReference>
<dbReference type="Pfam" id="PF02487">
    <property type="entry name" value="CLN3"/>
    <property type="match status" value="1"/>
</dbReference>
<feature type="region of interest" description="Disordered" evidence="8">
    <location>
        <begin position="179"/>
        <end position="204"/>
    </location>
</feature>
<proteinExistence type="inferred from homology"/>
<keyword evidence="5 7" id="KW-1133">Transmembrane helix</keyword>
<comment type="similarity">
    <text evidence="7">Belongs to the battenin family.</text>
</comment>
<dbReference type="GO" id="GO:0006865">
    <property type="term" value="P:amino acid transport"/>
    <property type="evidence" value="ECO:0007669"/>
    <property type="project" value="UniProtKB-KW"/>
</dbReference>
<evidence type="ECO:0000313" key="9">
    <source>
        <dbReference type="EMBL" id="KAG5165833.1"/>
    </source>
</evidence>
<dbReference type="PANTHER" id="PTHR10981:SF0">
    <property type="entry name" value="BATTENIN"/>
    <property type="match status" value="1"/>
</dbReference>
<evidence type="ECO:0000256" key="1">
    <source>
        <dbReference type="ARBA" id="ARBA00004127"/>
    </source>
</evidence>
<evidence type="ECO:0000256" key="6">
    <source>
        <dbReference type="ARBA" id="ARBA00023136"/>
    </source>
</evidence>
<feature type="transmembrane region" description="Helical" evidence="7">
    <location>
        <begin position="80"/>
        <end position="99"/>
    </location>
</feature>
<protein>
    <recommendedName>
        <fullName evidence="7">Protein BTN</fullName>
    </recommendedName>
</protein>
<sequence>MPPNHPPFGSGSLATIITREEPESDEEDRGEENQDKGRERTLLRKLGFSFFLFGLINNVLYVIILSAALDLVPPATPKGIIAFCNIAPSLFAKISWPYLLKGRIRYTKRLLGCCLLSTLGMLVSPVTHGAHIVPNDVTYQVVALFDSLYMRLLGIGLASFSSGSKLYQKEEGGEVVTSSTIGGFDGLSVGNTRQPKPPGGGNSS</sequence>
<evidence type="ECO:0000256" key="5">
    <source>
        <dbReference type="ARBA" id="ARBA00022989"/>
    </source>
</evidence>